<keyword evidence="2" id="KW-1185">Reference proteome</keyword>
<organism evidence="1 2">
    <name type="scientific">Streptomyces guryensis</name>
    <dbReference type="NCBI Taxonomy" id="2886947"/>
    <lineage>
        <taxon>Bacteria</taxon>
        <taxon>Bacillati</taxon>
        <taxon>Actinomycetota</taxon>
        <taxon>Actinomycetes</taxon>
        <taxon>Kitasatosporales</taxon>
        <taxon>Streptomycetaceae</taxon>
        <taxon>Streptomyces</taxon>
    </lineage>
</organism>
<comment type="caution">
    <text evidence="1">The sequence shown here is derived from an EMBL/GenBank/DDBJ whole genome shotgun (WGS) entry which is preliminary data.</text>
</comment>
<keyword evidence="1" id="KW-0808">Transferase</keyword>
<dbReference type="EMBL" id="JAJSBI010000004">
    <property type="protein sequence ID" value="MCD9874009.1"/>
    <property type="molecule type" value="Genomic_DNA"/>
</dbReference>
<evidence type="ECO:0000313" key="1">
    <source>
        <dbReference type="EMBL" id="MCD9874009.1"/>
    </source>
</evidence>
<name>A0A9Q3VM02_9ACTN</name>
<keyword evidence="1" id="KW-0489">Methyltransferase</keyword>
<dbReference type="Pfam" id="PF13578">
    <property type="entry name" value="Methyltransf_24"/>
    <property type="match status" value="1"/>
</dbReference>
<dbReference type="Proteomes" id="UP001108029">
    <property type="component" value="Unassembled WGS sequence"/>
</dbReference>
<dbReference type="GO" id="GO:0008168">
    <property type="term" value="F:methyltransferase activity"/>
    <property type="evidence" value="ECO:0007669"/>
    <property type="project" value="UniProtKB-KW"/>
</dbReference>
<dbReference type="SUPFAM" id="SSF53335">
    <property type="entry name" value="S-adenosyl-L-methionine-dependent methyltransferases"/>
    <property type="match status" value="1"/>
</dbReference>
<dbReference type="AlphaFoldDB" id="A0A9Q3VM02"/>
<reference evidence="1" key="1">
    <citation type="submission" date="2021-12" db="EMBL/GenBank/DDBJ databases">
        <authorList>
            <person name="Lee J.-H."/>
            <person name="Kim S.-B."/>
        </authorList>
    </citation>
    <scope>NUCLEOTIDE SEQUENCE</scope>
    <source>
        <strain evidence="1">NR30</strain>
    </source>
</reference>
<dbReference type="Gene3D" id="3.40.50.150">
    <property type="entry name" value="Vaccinia Virus protein VP39"/>
    <property type="match status" value="1"/>
</dbReference>
<dbReference type="GO" id="GO:0032259">
    <property type="term" value="P:methylation"/>
    <property type="evidence" value="ECO:0007669"/>
    <property type="project" value="UniProtKB-KW"/>
</dbReference>
<evidence type="ECO:0000313" key="2">
    <source>
        <dbReference type="Proteomes" id="UP001108029"/>
    </source>
</evidence>
<dbReference type="RefSeq" id="WP_232648075.1">
    <property type="nucleotide sequence ID" value="NZ_JAJSBI010000004.1"/>
</dbReference>
<gene>
    <name evidence="1" type="ORF">LJ657_10045</name>
</gene>
<sequence length="212" mass="23140">MQTEDGRVLAQLEQALQPSGPIPPGDSWAAAPDLLLHLVEQIRSRRPALIVELGSGTSTLWLATALRTFGIPGRVVSLEHDPGYREQTAQGLGRLGLGDFAEVRLAPLEQFTIQGETWPWYAASAWRDLRDCGLLFVDGPPGWSAPLARYPAVPLLADALVPGAVVFLDDHDRADEQAIVTRWLQQYPTWSLESLAHRKGTAVLHVPDTEAG</sequence>
<dbReference type="InterPro" id="IPR029063">
    <property type="entry name" value="SAM-dependent_MTases_sf"/>
</dbReference>
<protein>
    <submittedName>
        <fullName evidence="1">Class I SAM-dependent methyltransferase</fullName>
    </submittedName>
</protein>
<proteinExistence type="predicted"/>
<accession>A0A9Q3VM02</accession>